<accession>A0A9P7GTS1</accession>
<comment type="caution">
    <text evidence="2">The sequence shown here is derived from an EMBL/GenBank/DDBJ whole genome shotgun (WGS) entry which is preliminary data.</text>
</comment>
<evidence type="ECO:0000313" key="2">
    <source>
        <dbReference type="EMBL" id="KAG5655909.1"/>
    </source>
</evidence>
<evidence type="ECO:0000256" key="1">
    <source>
        <dbReference type="SAM" id="MobiDB-lite"/>
    </source>
</evidence>
<feature type="region of interest" description="Disordered" evidence="1">
    <location>
        <begin position="487"/>
        <end position="581"/>
    </location>
</feature>
<sequence>MVGRPRRASTSSVDTVDNNRVSWRQEKSVIRYEPGPIDPEKCFELRDAVVLNKDGHTLENALDVASRGPYTIRGTLMIDHDQKHHLITRVGSSTPLEVKKCDMYSIGENAQNVPIIWVQGTCAFYEITPSPAYAPIYKKMREAVLLYYRLLDIYSRKRPGKAKKSKKDIQKDLYHVFHQYATHIGDGSTLAAVKERCDEHASFLISQCLQDLDEVHWPNTPFFKWLIDRHPEIYNKEVDRLSKPAKSLRSPSVEARDSQASQILPSRTRNGSLAPSTIRSNATPDITQHEDSPPQQRASRSRSTTHRLDDEVIDSASSSQPSRELSVVPRPISVQSSASTPSVAPLASDTLGSANDGNETPFESVLNALERVREEISSKSSKNGLTESIVINGLYFAYSFPGYKSSQTASHAIPVKEVLHYNARALLQVIDKEKYHGSEPGFYSWLEEVSQKPFDPVAMEPTRFPFHLIPRKRSAKPSQPTLIQQTEVTPMNLDDDFSSPTYSSPAGKSLRRPGRPSGVKSSLRLATASKKRHHSDVDSESEEEETEPKKSHYFSGDDDAMEKDDHQSLSGDETSGGTSKEPIKIFLRADNIPTTIPRGPDETWVCEEEDCGFVVRGGDIRACRSRIRSHFNEHEQQMDRVNLAMTEASRGDVNLKYAYFPPFLILVELHTPYASAIPRTPVPVREEVGTAASTPTVANSPVALHIYQPQTPTPSPKKVPRPVTKTNFRHLMEKLKSLGEKSQATEQLVLDNVALPQRIKRNLLV</sequence>
<proteinExistence type="predicted"/>
<keyword evidence="3" id="KW-1185">Reference proteome</keyword>
<organism evidence="2 3">
    <name type="scientific">Fusarium avenaceum</name>
    <dbReference type="NCBI Taxonomy" id="40199"/>
    <lineage>
        <taxon>Eukaryota</taxon>
        <taxon>Fungi</taxon>
        <taxon>Dikarya</taxon>
        <taxon>Ascomycota</taxon>
        <taxon>Pezizomycotina</taxon>
        <taxon>Sordariomycetes</taxon>
        <taxon>Hypocreomycetidae</taxon>
        <taxon>Hypocreales</taxon>
        <taxon>Nectriaceae</taxon>
        <taxon>Fusarium</taxon>
        <taxon>Fusarium tricinctum species complex</taxon>
    </lineage>
</organism>
<dbReference type="AlphaFoldDB" id="A0A9P7GTS1"/>
<feature type="compositionally biased region" description="Polar residues" evidence="1">
    <location>
        <begin position="568"/>
        <end position="578"/>
    </location>
</feature>
<feature type="compositionally biased region" description="Polar residues" evidence="1">
    <location>
        <begin position="333"/>
        <end position="342"/>
    </location>
</feature>
<reference evidence="2" key="1">
    <citation type="submission" date="2021-04" db="EMBL/GenBank/DDBJ databases">
        <title>Draft genome of Fusarium avenaceum strain F156N33, isolated from an atmospheric sample in Virginia.</title>
        <authorList>
            <person name="Yang S."/>
            <person name="Vinatzer B.A."/>
            <person name="Coleman J."/>
        </authorList>
    </citation>
    <scope>NUCLEOTIDE SEQUENCE</scope>
    <source>
        <strain evidence="2">F156N33</strain>
    </source>
</reference>
<gene>
    <name evidence="2" type="ORF">KAF25_000829</name>
</gene>
<evidence type="ECO:0000313" key="3">
    <source>
        <dbReference type="Proteomes" id="UP000782241"/>
    </source>
</evidence>
<dbReference type="EMBL" id="JAGPUO010000025">
    <property type="protein sequence ID" value="KAG5655909.1"/>
    <property type="molecule type" value="Genomic_DNA"/>
</dbReference>
<dbReference type="Proteomes" id="UP000782241">
    <property type="component" value="Unassembled WGS sequence"/>
</dbReference>
<feature type="compositionally biased region" description="Polar residues" evidence="1">
    <location>
        <begin position="258"/>
        <end position="286"/>
    </location>
</feature>
<name>A0A9P7GTS1_9HYPO</name>
<feature type="region of interest" description="Disordered" evidence="1">
    <location>
        <begin position="242"/>
        <end position="360"/>
    </location>
</feature>
<protein>
    <submittedName>
        <fullName evidence="2">Uncharacterized protein</fullName>
    </submittedName>
</protein>